<evidence type="ECO:0000256" key="7">
    <source>
        <dbReference type="SAM" id="Phobius"/>
    </source>
</evidence>
<dbReference type="GO" id="GO:0022857">
    <property type="term" value="F:transmembrane transporter activity"/>
    <property type="evidence" value="ECO:0007669"/>
    <property type="project" value="InterPro"/>
</dbReference>
<dbReference type="PANTHER" id="PTHR23517:SF14">
    <property type="entry name" value="PUTATIVE-RELATED"/>
    <property type="match status" value="1"/>
</dbReference>
<name>A0AAQ4CVV9_9CREN</name>
<feature type="transmembrane region" description="Helical" evidence="7">
    <location>
        <begin position="323"/>
        <end position="341"/>
    </location>
</feature>
<evidence type="ECO:0000256" key="5">
    <source>
        <dbReference type="ARBA" id="ARBA00022989"/>
    </source>
</evidence>
<evidence type="ECO:0000256" key="6">
    <source>
        <dbReference type="ARBA" id="ARBA00023136"/>
    </source>
</evidence>
<evidence type="ECO:0000256" key="2">
    <source>
        <dbReference type="ARBA" id="ARBA00022448"/>
    </source>
</evidence>
<keyword evidence="5 7" id="KW-1133">Transmembrane helix</keyword>
<dbReference type="Gene3D" id="1.20.1250.20">
    <property type="entry name" value="MFS general substrate transporter like domains"/>
    <property type="match status" value="2"/>
</dbReference>
<dbReference type="InterPro" id="IPR036259">
    <property type="entry name" value="MFS_trans_sf"/>
</dbReference>
<feature type="transmembrane region" description="Helical" evidence="7">
    <location>
        <begin position="76"/>
        <end position="104"/>
    </location>
</feature>
<evidence type="ECO:0000256" key="4">
    <source>
        <dbReference type="ARBA" id="ARBA00022692"/>
    </source>
</evidence>
<feature type="transmembrane region" description="Helical" evidence="7">
    <location>
        <begin position="231"/>
        <end position="250"/>
    </location>
</feature>
<evidence type="ECO:0000256" key="1">
    <source>
        <dbReference type="ARBA" id="ARBA00004651"/>
    </source>
</evidence>
<comment type="subcellular location">
    <subcellularLocation>
        <location evidence="1">Cell membrane</location>
        <topology evidence="1">Multi-pass membrane protein</topology>
    </subcellularLocation>
</comment>
<organism evidence="9 10">
    <name type="scientific">Saccharolobus caldissimus</name>
    <dbReference type="NCBI Taxonomy" id="1702097"/>
    <lineage>
        <taxon>Archaea</taxon>
        <taxon>Thermoproteota</taxon>
        <taxon>Thermoprotei</taxon>
        <taxon>Sulfolobales</taxon>
        <taxon>Sulfolobaceae</taxon>
        <taxon>Saccharolobus</taxon>
    </lineage>
</organism>
<proteinExistence type="predicted"/>
<evidence type="ECO:0000313" key="10">
    <source>
        <dbReference type="Proteomes" id="UP001319921"/>
    </source>
</evidence>
<feature type="transmembrane region" description="Helical" evidence="7">
    <location>
        <begin position="353"/>
        <end position="373"/>
    </location>
</feature>
<keyword evidence="3" id="KW-1003">Cell membrane</keyword>
<keyword evidence="4 7" id="KW-0812">Transmembrane</keyword>
<evidence type="ECO:0000313" key="9">
    <source>
        <dbReference type="EMBL" id="BDB99940.1"/>
    </source>
</evidence>
<feature type="transmembrane region" description="Helical" evidence="7">
    <location>
        <begin position="12"/>
        <end position="34"/>
    </location>
</feature>
<dbReference type="Pfam" id="PF07690">
    <property type="entry name" value="MFS_1"/>
    <property type="match status" value="1"/>
</dbReference>
<accession>A0AAQ4CVV9</accession>
<dbReference type="InterPro" id="IPR020846">
    <property type="entry name" value="MFS_dom"/>
</dbReference>
<evidence type="ECO:0000259" key="8">
    <source>
        <dbReference type="PROSITE" id="PS50850"/>
    </source>
</evidence>
<dbReference type="PANTHER" id="PTHR23517">
    <property type="entry name" value="RESISTANCE PROTEIN MDTM, PUTATIVE-RELATED-RELATED"/>
    <property type="match status" value="1"/>
</dbReference>
<sequence>MFKGMNEVDKLALIGGFRAFGSSIIWPFMGFALYKVYGFSLTYVSLFYLIQAFVSVIASISGGIMTDYFGRKRMIIISIVMSSVALFIAYIINLPIPVACLILIQSYFSSIYNVSTTTIVGDMFKSSENLVKAFSRQRVGINAGWALGPLIGGYVFSTYGFRLLLLISSLLILISIPLIRLLPEFKGKSSVLDFSVSREFIIFLIPTFLTFVIIGQLGFGILTYYTSILDFTEFQVGILFAINGVMIVFLQDLMGRIINKRIKLISLGMVIYGLGYLGIALVTNFYLASVDIAVITLAEMIVTPLSQTLANSLASQKTRGKQIGLYSMVTGIGRIVGSSLISELMNYYLYTPLILWGVISSFGFISACLYYIFLRKLKSIL</sequence>
<feature type="transmembrane region" description="Helical" evidence="7">
    <location>
        <begin position="159"/>
        <end position="179"/>
    </location>
</feature>
<dbReference type="KEGG" id="scas:SACC_29570"/>
<dbReference type="InterPro" id="IPR011701">
    <property type="entry name" value="MFS"/>
</dbReference>
<dbReference type="Proteomes" id="UP001319921">
    <property type="component" value="Chromosome"/>
</dbReference>
<feature type="domain" description="Major facilitator superfamily (MFS) profile" evidence="8">
    <location>
        <begin position="7"/>
        <end position="378"/>
    </location>
</feature>
<dbReference type="InterPro" id="IPR050171">
    <property type="entry name" value="MFS_Transporters"/>
</dbReference>
<feature type="transmembrane region" description="Helical" evidence="7">
    <location>
        <begin position="200"/>
        <end position="225"/>
    </location>
</feature>
<feature type="transmembrane region" description="Helical" evidence="7">
    <location>
        <begin position="46"/>
        <end position="64"/>
    </location>
</feature>
<dbReference type="GO" id="GO:0005886">
    <property type="term" value="C:plasma membrane"/>
    <property type="evidence" value="ECO:0007669"/>
    <property type="project" value="UniProtKB-SubCell"/>
</dbReference>
<feature type="transmembrane region" description="Helical" evidence="7">
    <location>
        <begin position="262"/>
        <end position="279"/>
    </location>
</feature>
<dbReference type="AlphaFoldDB" id="A0AAQ4CVV9"/>
<protein>
    <submittedName>
        <fullName evidence="9">MFS transporter</fullName>
    </submittedName>
</protein>
<keyword evidence="10" id="KW-1185">Reference proteome</keyword>
<gene>
    <name evidence="9" type="ORF">SACC_29570</name>
</gene>
<dbReference type="EMBL" id="AP025226">
    <property type="protein sequence ID" value="BDB99940.1"/>
    <property type="molecule type" value="Genomic_DNA"/>
</dbReference>
<dbReference type="SUPFAM" id="SSF103473">
    <property type="entry name" value="MFS general substrate transporter"/>
    <property type="match status" value="1"/>
</dbReference>
<keyword evidence="6 7" id="KW-0472">Membrane</keyword>
<reference evidence="9 10" key="1">
    <citation type="journal article" date="2022" name="Microbiol. Resour. Announc.">
        <title>Complete Genome Sequence of the Hyperthermophilic and Acidophilic Archaeon Saccharolobus caldissimus Strain HS-3T.</title>
        <authorList>
            <person name="Sakai H.D."/>
            <person name="Kurosawa N."/>
        </authorList>
    </citation>
    <scope>NUCLEOTIDE SEQUENCE [LARGE SCALE GENOMIC DNA]</scope>
    <source>
        <strain evidence="9 10">JCM32116</strain>
    </source>
</reference>
<dbReference type="PROSITE" id="PS50850">
    <property type="entry name" value="MFS"/>
    <property type="match status" value="1"/>
</dbReference>
<evidence type="ECO:0000256" key="3">
    <source>
        <dbReference type="ARBA" id="ARBA00022475"/>
    </source>
</evidence>
<keyword evidence="2" id="KW-0813">Transport</keyword>